<gene>
    <name evidence="2" type="ORF">T265_05144</name>
</gene>
<feature type="compositionally biased region" description="Basic residues" evidence="1">
    <location>
        <begin position="12"/>
        <end position="23"/>
    </location>
</feature>
<feature type="region of interest" description="Disordered" evidence="1">
    <location>
        <begin position="1"/>
        <end position="23"/>
    </location>
</feature>
<protein>
    <submittedName>
        <fullName evidence="2">Uncharacterized protein</fullName>
    </submittedName>
</protein>
<evidence type="ECO:0000313" key="3">
    <source>
        <dbReference type="Proteomes" id="UP000054324"/>
    </source>
</evidence>
<dbReference type="Proteomes" id="UP000054324">
    <property type="component" value="Unassembled WGS sequence"/>
</dbReference>
<organism evidence="2 3">
    <name type="scientific">Opisthorchis viverrini</name>
    <name type="common">Southeast Asian liver fluke</name>
    <dbReference type="NCBI Taxonomy" id="6198"/>
    <lineage>
        <taxon>Eukaryota</taxon>
        <taxon>Metazoa</taxon>
        <taxon>Spiralia</taxon>
        <taxon>Lophotrochozoa</taxon>
        <taxon>Platyhelminthes</taxon>
        <taxon>Trematoda</taxon>
        <taxon>Digenea</taxon>
        <taxon>Opisthorchiida</taxon>
        <taxon>Opisthorchiata</taxon>
        <taxon>Opisthorchiidae</taxon>
        <taxon>Opisthorchis</taxon>
    </lineage>
</organism>
<keyword evidence="3" id="KW-1185">Reference proteome</keyword>
<dbReference type="OrthoDB" id="10493875at2759"/>
<dbReference type="AlphaFoldDB" id="A0A074ZX59"/>
<proteinExistence type="predicted"/>
<dbReference type="RefSeq" id="XP_009168332.1">
    <property type="nucleotide sequence ID" value="XM_009170068.1"/>
</dbReference>
<evidence type="ECO:0000313" key="2">
    <source>
        <dbReference type="EMBL" id="KER27945.1"/>
    </source>
</evidence>
<evidence type="ECO:0000256" key="1">
    <source>
        <dbReference type="SAM" id="MobiDB-lite"/>
    </source>
</evidence>
<sequence>MKHNSWDTARLPKPRQKLRGRGRIRTTDLAIKVPINRPHMYTQPKPMVSFDKISLMRYYTVKMKSAEARWTKWLECEFTDHRVRSSNPTSASRLPLSRLGQPGSIPALVQPSGGMVARHRKGATAERFIYLFYTKGLHLLSTNLMEGRSVFQIPPLPLDFRCLGLGNLALPQPSCFPRVAWQLGTKRVLQLNDFLEYCGCNRSADFTTMAHQRERWGTGKRRLTKLLGSWGSDSDSAAQFGLI</sequence>
<reference evidence="2 3" key="1">
    <citation type="submission" date="2013-11" db="EMBL/GenBank/DDBJ databases">
        <title>Opisthorchis viverrini - life in the bile duct.</title>
        <authorList>
            <person name="Young N.D."/>
            <person name="Nagarajan N."/>
            <person name="Lin S.J."/>
            <person name="Korhonen P.K."/>
            <person name="Jex A.R."/>
            <person name="Hall R.S."/>
            <person name="Safavi-Hemami H."/>
            <person name="Kaewkong W."/>
            <person name="Bertrand D."/>
            <person name="Gao S."/>
            <person name="Seet Q."/>
            <person name="Wongkham S."/>
            <person name="Teh B.T."/>
            <person name="Wongkham C."/>
            <person name="Intapan P.M."/>
            <person name="Maleewong W."/>
            <person name="Yang X."/>
            <person name="Hu M."/>
            <person name="Wang Z."/>
            <person name="Hofmann A."/>
            <person name="Sternberg P.W."/>
            <person name="Tan P."/>
            <person name="Wang J."/>
            <person name="Gasser R.B."/>
        </authorList>
    </citation>
    <scope>NUCLEOTIDE SEQUENCE [LARGE SCALE GENOMIC DNA]</scope>
</reference>
<dbReference type="CTD" id="20319326"/>
<dbReference type="EMBL" id="KL596711">
    <property type="protein sequence ID" value="KER27945.1"/>
    <property type="molecule type" value="Genomic_DNA"/>
</dbReference>
<dbReference type="GeneID" id="20319326"/>
<accession>A0A074ZX59</accession>
<name>A0A074ZX59_OPIVI</name>
<dbReference type="KEGG" id="ovi:T265_05144"/>